<dbReference type="InterPro" id="IPR025442">
    <property type="entry name" value="DUF4185"/>
</dbReference>
<feature type="domain" description="DUF4185" evidence="1">
    <location>
        <begin position="13"/>
        <end position="334"/>
    </location>
</feature>
<evidence type="ECO:0000259" key="1">
    <source>
        <dbReference type="Pfam" id="PF13810"/>
    </source>
</evidence>
<comment type="caution">
    <text evidence="2">The sequence shown here is derived from an EMBL/GenBank/DDBJ whole genome shotgun (WGS) entry which is preliminary data.</text>
</comment>
<dbReference type="OrthoDB" id="4789771at2"/>
<evidence type="ECO:0000313" key="3">
    <source>
        <dbReference type="Proteomes" id="UP000315677"/>
    </source>
</evidence>
<sequence length="347" mass="38264">MDRLATKITDLTGPGITDRFGVGGTDLGATATAPQGHLVSVFGDTFRRPGVGGPGWRSPVALFADPASLPTGLRWTGSAGRGAHARQLVRYLHHGWRRWGLALRRVTTVLPTDVLTVGDDMYLHVMVCRELGNVRWTELHRSRDGGRTWRPTGTRWPADQHDGLFQMLTWERGGDGWVYALTTGFQRAHGLLLHRVPETAVTDPAAWQTWGLEGGRWGWGHPPTLVLDGRFGELSLRRVPAGDAHERWVLSGFDDGRYRIDVRVLTGPTDDLHVAPVATVLRGCGWDGEDHAGGHVAQLYGGYVLPGSTLRELHLVVSQWNTATNWPYRAMQFRTDVSDLPGLTTRA</sequence>
<reference evidence="2 3" key="1">
    <citation type="submission" date="2019-06" db="EMBL/GenBank/DDBJ databases">
        <title>Sequencing the genomes of 1000 actinobacteria strains.</title>
        <authorList>
            <person name="Klenk H.-P."/>
        </authorList>
    </citation>
    <scope>NUCLEOTIDE SEQUENCE [LARGE SCALE GENOMIC DNA]</scope>
    <source>
        <strain evidence="2 3">DSM 45301</strain>
    </source>
</reference>
<evidence type="ECO:0000313" key="2">
    <source>
        <dbReference type="EMBL" id="TQM02873.1"/>
    </source>
</evidence>
<dbReference type="RefSeq" id="WP_142062384.1">
    <property type="nucleotide sequence ID" value="NZ_VFPA01000006.1"/>
</dbReference>
<dbReference type="AlphaFoldDB" id="A0A543D0I8"/>
<proteinExistence type="predicted"/>
<organism evidence="2 3">
    <name type="scientific">Pseudonocardia kunmingensis</name>
    <dbReference type="NCBI Taxonomy" id="630975"/>
    <lineage>
        <taxon>Bacteria</taxon>
        <taxon>Bacillati</taxon>
        <taxon>Actinomycetota</taxon>
        <taxon>Actinomycetes</taxon>
        <taxon>Pseudonocardiales</taxon>
        <taxon>Pseudonocardiaceae</taxon>
        <taxon>Pseudonocardia</taxon>
    </lineage>
</organism>
<keyword evidence="3" id="KW-1185">Reference proteome</keyword>
<name>A0A543D0I8_9PSEU</name>
<protein>
    <submittedName>
        <fullName evidence="2">Uncharacterized protein DUF4185</fullName>
    </submittedName>
</protein>
<dbReference type="Pfam" id="PF13810">
    <property type="entry name" value="DUF4185"/>
    <property type="match status" value="1"/>
</dbReference>
<accession>A0A543D0I8</accession>
<gene>
    <name evidence="2" type="ORF">FB558_7516</name>
</gene>
<dbReference type="Proteomes" id="UP000315677">
    <property type="component" value="Unassembled WGS sequence"/>
</dbReference>
<dbReference type="EMBL" id="VFPA01000006">
    <property type="protein sequence ID" value="TQM02873.1"/>
    <property type="molecule type" value="Genomic_DNA"/>
</dbReference>